<dbReference type="Proteomes" id="UP001602013">
    <property type="component" value="Unassembled WGS sequence"/>
</dbReference>
<feature type="region of interest" description="Disordered" evidence="3">
    <location>
        <begin position="1"/>
        <end position="28"/>
    </location>
</feature>
<proteinExistence type="predicted"/>
<dbReference type="Gene3D" id="3.40.50.150">
    <property type="entry name" value="Vaccinia Virus protein VP39"/>
    <property type="match status" value="1"/>
</dbReference>
<sequence length="189" mass="19895">MTRVIAGSAGGRRLAVPPGRGTRPTSDRAREGLFSTVGSLLGSLDGTRVLDLYAGSGAVGLEALSRGASHALLVESDAKAARTIRQNIATLGLPGAVLKAEKVERVLAQGCAEPYDLVFADPPYSVGDEAVTRVLEALRSEGWVGEGTLVAVERESRGKDLVWPPGFEEDRVRRYGEAAVWYGHAAGNP</sequence>
<protein>
    <submittedName>
        <fullName evidence="4">16S rRNA (Guanine(966)-N(2))-methyltransferase RsmD</fullName>
        <ecNumber evidence="4">2.1.1.171</ecNumber>
    </submittedName>
</protein>
<dbReference type="PANTHER" id="PTHR43542:SF1">
    <property type="entry name" value="METHYLTRANSFERASE"/>
    <property type="match status" value="1"/>
</dbReference>
<evidence type="ECO:0000313" key="4">
    <source>
        <dbReference type="EMBL" id="MFF3668873.1"/>
    </source>
</evidence>
<keyword evidence="2 4" id="KW-0808">Transferase</keyword>
<keyword evidence="5" id="KW-1185">Reference proteome</keyword>
<dbReference type="CDD" id="cd02440">
    <property type="entry name" value="AdoMet_MTases"/>
    <property type="match status" value="1"/>
</dbReference>
<evidence type="ECO:0000256" key="3">
    <source>
        <dbReference type="SAM" id="MobiDB-lite"/>
    </source>
</evidence>
<dbReference type="PIRSF" id="PIRSF004553">
    <property type="entry name" value="CHP00095"/>
    <property type="match status" value="1"/>
</dbReference>
<reference evidence="4 5" key="1">
    <citation type="submission" date="2024-10" db="EMBL/GenBank/DDBJ databases">
        <title>The Natural Products Discovery Center: Release of the First 8490 Sequenced Strains for Exploring Actinobacteria Biosynthetic Diversity.</title>
        <authorList>
            <person name="Kalkreuter E."/>
            <person name="Kautsar S.A."/>
            <person name="Yang D."/>
            <person name="Bader C.D."/>
            <person name="Teijaro C.N."/>
            <person name="Fluegel L."/>
            <person name="Davis C.M."/>
            <person name="Simpson J.R."/>
            <person name="Lauterbach L."/>
            <person name="Steele A.D."/>
            <person name="Gui C."/>
            <person name="Meng S."/>
            <person name="Li G."/>
            <person name="Viehrig K."/>
            <person name="Ye F."/>
            <person name="Su P."/>
            <person name="Kiefer A.F."/>
            <person name="Nichols A."/>
            <person name="Cepeda A.J."/>
            <person name="Yan W."/>
            <person name="Fan B."/>
            <person name="Jiang Y."/>
            <person name="Adhikari A."/>
            <person name="Zheng C.-J."/>
            <person name="Schuster L."/>
            <person name="Cowan T.M."/>
            <person name="Smanski M.J."/>
            <person name="Chevrette M.G."/>
            <person name="De Carvalho L.P.S."/>
            <person name="Shen B."/>
        </authorList>
    </citation>
    <scope>NUCLEOTIDE SEQUENCE [LARGE SCALE GENOMIC DNA]</scope>
    <source>
        <strain evidence="4 5">NPDC002173</strain>
    </source>
</reference>
<keyword evidence="1 4" id="KW-0489">Methyltransferase</keyword>
<dbReference type="GO" id="GO:0052913">
    <property type="term" value="F:16S rRNA (guanine(966)-N(2))-methyltransferase activity"/>
    <property type="evidence" value="ECO:0007669"/>
    <property type="project" value="UniProtKB-EC"/>
</dbReference>
<dbReference type="EMBL" id="JBIASD010000017">
    <property type="protein sequence ID" value="MFF3668873.1"/>
    <property type="molecule type" value="Genomic_DNA"/>
</dbReference>
<dbReference type="NCBIfam" id="TIGR00095">
    <property type="entry name" value="16S rRNA (guanine(966)-N(2))-methyltransferase RsmD"/>
    <property type="match status" value="1"/>
</dbReference>
<dbReference type="InterPro" id="IPR004398">
    <property type="entry name" value="RNA_MeTrfase_RsmD"/>
</dbReference>
<evidence type="ECO:0000256" key="2">
    <source>
        <dbReference type="ARBA" id="ARBA00022679"/>
    </source>
</evidence>
<dbReference type="PROSITE" id="PS00092">
    <property type="entry name" value="N6_MTASE"/>
    <property type="match status" value="1"/>
</dbReference>
<accession>A0ABW6SX71</accession>
<dbReference type="Pfam" id="PF03602">
    <property type="entry name" value="Cons_hypoth95"/>
    <property type="match status" value="1"/>
</dbReference>
<name>A0ABW6SX71_9ACTN</name>
<dbReference type="EC" id="2.1.1.171" evidence="4"/>
<organism evidence="4 5">
    <name type="scientific">Microtetraspora malaysiensis</name>
    <dbReference type="NCBI Taxonomy" id="161358"/>
    <lineage>
        <taxon>Bacteria</taxon>
        <taxon>Bacillati</taxon>
        <taxon>Actinomycetota</taxon>
        <taxon>Actinomycetes</taxon>
        <taxon>Streptosporangiales</taxon>
        <taxon>Streptosporangiaceae</taxon>
        <taxon>Microtetraspora</taxon>
    </lineage>
</organism>
<dbReference type="InterPro" id="IPR002052">
    <property type="entry name" value="DNA_methylase_N6_adenine_CS"/>
</dbReference>
<evidence type="ECO:0000256" key="1">
    <source>
        <dbReference type="ARBA" id="ARBA00022603"/>
    </source>
</evidence>
<gene>
    <name evidence="4" type="primary">rsmD</name>
    <name evidence="4" type="ORF">ACFYXI_25115</name>
</gene>
<evidence type="ECO:0000313" key="5">
    <source>
        <dbReference type="Proteomes" id="UP001602013"/>
    </source>
</evidence>
<dbReference type="PANTHER" id="PTHR43542">
    <property type="entry name" value="METHYLTRANSFERASE"/>
    <property type="match status" value="1"/>
</dbReference>
<comment type="caution">
    <text evidence="4">The sequence shown here is derived from an EMBL/GenBank/DDBJ whole genome shotgun (WGS) entry which is preliminary data.</text>
</comment>
<dbReference type="RefSeq" id="WP_387414633.1">
    <property type="nucleotide sequence ID" value="NZ_JBIASD010000017.1"/>
</dbReference>
<dbReference type="SUPFAM" id="SSF53335">
    <property type="entry name" value="S-adenosyl-L-methionine-dependent methyltransferases"/>
    <property type="match status" value="1"/>
</dbReference>
<dbReference type="InterPro" id="IPR029063">
    <property type="entry name" value="SAM-dependent_MTases_sf"/>
</dbReference>